<evidence type="ECO:0000256" key="6">
    <source>
        <dbReference type="SAM" id="MobiDB-lite"/>
    </source>
</evidence>
<reference evidence="7 8" key="1">
    <citation type="submission" date="2019-06" db="EMBL/GenBank/DDBJ databases">
        <title>WGS assembly of Gossypium darwinii.</title>
        <authorList>
            <person name="Chen Z.J."/>
            <person name="Sreedasyam A."/>
            <person name="Ando A."/>
            <person name="Song Q."/>
            <person name="De L."/>
            <person name="Hulse-Kemp A."/>
            <person name="Ding M."/>
            <person name="Ye W."/>
            <person name="Kirkbride R."/>
            <person name="Jenkins J."/>
            <person name="Plott C."/>
            <person name="Lovell J."/>
            <person name="Lin Y.-M."/>
            <person name="Vaughn R."/>
            <person name="Liu B."/>
            <person name="Li W."/>
            <person name="Simpson S."/>
            <person name="Scheffler B."/>
            <person name="Saski C."/>
            <person name="Grover C."/>
            <person name="Hu G."/>
            <person name="Conover J."/>
            <person name="Carlson J."/>
            <person name="Shu S."/>
            <person name="Boston L."/>
            <person name="Williams M."/>
            <person name="Peterson D."/>
            <person name="Mcgee K."/>
            <person name="Jones D."/>
            <person name="Wendel J."/>
            <person name="Stelly D."/>
            <person name="Grimwood J."/>
            <person name="Schmutz J."/>
        </authorList>
    </citation>
    <scope>NUCLEOTIDE SEQUENCE [LARGE SCALE GENOMIC DNA]</scope>
    <source>
        <strain evidence="7">1808015.09</strain>
    </source>
</reference>
<gene>
    <name evidence="7" type="ORF">ES288_D08G275500v1</name>
</gene>
<feature type="compositionally biased region" description="Low complexity" evidence="6">
    <location>
        <begin position="543"/>
        <end position="563"/>
    </location>
</feature>
<evidence type="ECO:0000256" key="4">
    <source>
        <dbReference type="ARBA" id="ARBA00022777"/>
    </source>
</evidence>
<dbReference type="GO" id="GO:0004674">
    <property type="term" value="F:protein serine/threonine kinase activity"/>
    <property type="evidence" value="ECO:0007669"/>
    <property type="project" value="UniProtKB-KW"/>
</dbReference>
<keyword evidence="1" id="KW-0723">Serine/threonine-protein kinase</keyword>
<keyword evidence="3" id="KW-0547">Nucleotide-binding</keyword>
<feature type="compositionally biased region" description="Polar residues" evidence="6">
    <location>
        <begin position="505"/>
        <end position="515"/>
    </location>
</feature>
<dbReference type="EMBL" id="CM017708">
    <property type="protein sequence ID" value="TYG59102.1"/>
    <property type="molecule type" value="Genomic_DNA"/>
</dbReference>
<sequence>MADGRGGDAALGLASGLGLGGPWVFYLGWFWVAGHRVNGPATLPFEGGQPPDYVLKEAKNTSKFFKCVGRIHNIGNSEVCGRSAYQVLTEEENEARELKKPLIGKEYFNHKNLEAIVTCYPYRKNLPKEDIIKESQIRLALIDFLRGLVEFDPAKRWSPFQASKHPFVTGEPFTRPYRPPPETPHLLVARNIKVDHHPGGGHWFVAGFSPNVSKRNRVTFHNSPQFPMVPYGHANCYSSMGSLSSYNDNSGLGSSYGSYGDSSSIFACYSPVGPSVMTLHMQTGASMLGGSPNARWRIMQYSHGNGVGMSPSAKNFALLHLGTSPSQFTPPSSYVQGSVGFPGHYGGPTSAARNSCQGSPLKSLSSSNRPGQVTDGNISNQAERNSQVVDGLPCRIQSNSSSANWKQQQGGIGMATSYSIVQNIPKSIGLGSSVQLQYITGATQDKSEASMPLSGPGYWDPNYSDELLLQEDGSDESHVSEFDRGMQIGSADSSVRIGRFNHASSTASSNLSTQRVGDKLSGEGAVLSPPGVQDRERNHMKVHVPPSFSSRSPHSPGNSSFSNDMPWVTSARY</sequence>
<organism evidence="7 8">
    <name type="scientific">Gossypium darwinii</name>
    <name type="common">Darwin's cotton</name>
    <name type="synonym">Gossypium barbadense var. darwinii</name>
    <dbReference type="NCBI Taxonomy" id="34276"/>
    <lineage>
        <taxon>Eukaryota</taxon>
        <taxon>Viridiplantae</taxon>
        <taxon>Streptophyta</taxon>
        <taxon>Embryophyta</taxon>
        <taxon>Tracheophyta</taxon>
        <taxon>Spermatophyta</taxon>
        <taxon>Magnoliopsida</taxon>
        <taxon>eudicotyledons</taxon>
        <taxon>Gunneridae</taxon>
        <taxon>Pentapetalae</taxon>
        <taxon>rosids</taxon>
        <taxon>malvids</taxon>
        <taxon>Malvales</taxon>
        <taxon>Malvaceae</taxon>
        <taxon>Malvoideae</taxon>
        <taxon>Gossypium</taxon>
    </lineage>
</organism>
<dbReference type="GO" id="GO:0004713">
    <property type="term" value="F:protein tyrosine kinase activity"/>
    <property type="evidence" value="ECO:0007669"/>
    <property type="project" value="TreeGrafter"/>
</dbReference>
<name>A0A5D2BTM0_GOSDA</name>
<dbReference type="PANTHER" id="PTHR24058:SF17">
    <property type="entry name" value="HOMEODOMAIN INTERACTING PROTEIN KINASE, ISOFORM D"/>
    <property type="match status" value="1"/>
</dbReference>
<dbReference type="PANTHER" id="PTHR24058">
    <property type="entry name" value="DUAL SPECIFICITY PROTEIN KINASE"/>
    <property type="match status" value="1"/>
</dbReference>
<dbReference type="AlphaFoldDB" id="A0A5D2BTM0"/>
<evidence type="ECO:0008006" key="9">
    <source>
        <dbReference type="Google" id="ProtNLM"/>
    </source>
</evidence>
<evidence type="ECO:0000256" key="5">
    <source>
        <dbReference type="ARBA" id="ARBA00022840"/>
    </source>
</evidence>
<feature type="region of interest" description="Disordered" evidence="6">
    <location>
        <begin position="349"/>
        <end position="388"/>
    </location>
</feature>
<dbReference type="InterPro" id="IPR050494">
    <property type="entry name" value="Ser_Thr_dual-spec_kinase"/>
</dbReference>
<dbReference type="GO" id="GO:0005524">
    <property type="term" value="F:ATP binding"/>
    <property type="evidence" value="ECO:0007669"/>
    <property type="project" value="UniProtKB-KW"/>
</dbReference>
<dbReference type="Gene3D" id="1.10.510.10">
    <property type="entry name" value="Transferase(Phosphotransferase) domain 1"/>
    <property type="match status" value="1"/>
</dbReference>
<keyword evidence="2" id="KW-0808">Transferase</keyword>
<evidence type="ECO:0000256" key="1">
    <source>
        <dbReference type="ARBA" id="ARBA00022527"/>
    </source>
</evidence>
<keyword evidence="5" id="KW-0067">ATP-binding</keyword>
<accession>A0A5D2BTM0</accession>
<protein>
    <recommendedName>
        <fullName evidence="9">Protein kinase domain-containing protein</fullName>
    </recommendedName>
</protein>
<evidence type="ECO:0000256" key="2">
    <source>
        <dbReference type="ARBA" id="ARBA00022679"/>
    </source>
</evidence>
<keyword evidence="4" id="KW-0418">Kinase</keyword>
<evidence type="ECO:0000313" key="7">
    <source>
        <dbReference type="EMBL" id="TYG59102.1"/>
    </source>
</evidence>
<dbReference type="Proteomes" id="UP000323506">
    <property type="component" value="Chromosome D08"/>
</dbReference>
<keyword evidence="8" id="KW-1185">Reference proteome</keyword>
<feature type="region of interest" description="Disordered" evidence="6">
    <location>
        <begin position="505"/>
        <end position="573"/>
    </location>
</feature>
<feature type="compositionally biased region" description="Polar residues" evidence="6">
    <location>
        <begin position="351"/>
        <end position="388"/>
    </location>
</feature>
<proteinExistence type="predicted"/>
<dbReference type="SUPFAM" id="SSF56112">
    <property type="entry name" value="Protein kinase-like (PK-like)"/>
    <property type="match status" value="1"/>
</dbReference>
<evidence type="ECO:0000313" key="8">
    <source>
        <dbReference type="Proteomes" id="UP000323506"/>
    </source>
</evidence>
<dbReference type="GO" id="GO:0005737">
    <property type="term" value="C:cytoplasm"/>
    <property type="evidence" value="ECO:0007669"/>
    <property type="project" value="TreeGrafter"/>
</dbReference>
<dbReference type="InterPro" id="IPR011009">
    <property type="entry name" value="Kinase-like_dom_sf"/>
</dbReference>
<evidence type="ECO:0000256" key="3">
    <source>
        <dbReference type="ARBA" id="ARBA00022741"/>
    </source>
</evidence>